<dbReference type="EMBL" id="JAVDYI010000001">
    <property type="protein sequence ID" value="MDR7358217.1"/>
    <property type="molecule type" value="Genomic_DNA"/>
</dbReference>
<protein>
    <recommendedName>
        <fullName evidence="4">DUF4190 domain-containing protein</fullName>
    </recommendedName>
</protein>
<keyword evidence="1" id="KW-1133">Transmembrane helix</keyword>
<keyword evidence="1" id="KW-0472">Membrane</keyword>
<evidence type="ECO:0008006" key="4">
    <source>
        <dbReference type="Google" id="ProtNLM"/>
    </source>
</evidence>
<comment type="caution">
    <text evidence="2">The sequence shown here is derived from an EMBL/GenBank/DDBJ whole genome shotgun (WGS) entry which is preliminary data.</text>
</comment>
<dbReference type="RefSeq" id="WP_264270581.1">
    <property type="nucleotide sequence ID" value="NZ_BAAAWO010000001.1"/>
</dbReference>
<feature type="transmembrane region" description="Helical" evidence="1">
    <location>
        <begin position="40"/>
        <end position="58"/>
    </location>
</feature>
<keyword evidence="3" id="KW-1185">Reference proteome</keyword>
<feature type="transmembrane region" description="Helical" evidence="1">
    <location>
        <begin position="12"/>
        <end position="34"/>
    </location>
</feature>
<evidence type="ECO:0000313" key="3">
    <source>
        <dbReference type="Proteomes" id="UP001183817"/>
    </source>
</evidence>
<keyword evidence="1" id="KW-0812">Transmembrane</keyword>
<feature type="transmembrane region" description="Helical" evidence="1">
    <location>
        <begin position="65"/>
        <end position="81"/>
    </location>
</feature>
<name>A0ABU2BHU0_9MICC</name>
<gene>
    <name evidence="2" type="ORF">J2S64_001908</name>
</gene>
<accession>A0ABU2BHU0</accession>
<evidence type="ECO:0000313" key="2">
    <source>
        <dbReference type="EMBL" id="MDR7358217.1"/>
    </source>
</evidence>
<reference evidence="2 3" key="1">
    <citation type="submission" date="2023-07" db="EMBL/GenBank/DDBJ databases">
        <title>Sequencing the genomes of 1000 actinobacteria strains.</title>
        <authorList>
            <person name="Klenk H.-P."/>
        </authorList>
    </citation>
    <scope>NUCLEOTIDE SEQUENCE [LARGE SCALE GENOMIC DNA]</scope>
    <source>
        <strain evidence="2 3">DSM 20167</strain>
    </source>
</reference>
<feature type="transmembrane region" description="Helical" evidence="1">
    <location>
        <begin position="93"/>
        <end position="112"/>
    </location>
</feature>
<sequence>MNSIVARSSSKNADFVGMAMAAIGVLSGFLIPVIWWDANISIVLMVLLVAFAAGAGTFMFAKGRLPILLFFVVFFGVLLWFRNIQSIQGGTGGLGLTWFTCVIAGTIIGANFRPDKKKKAKKLASGALLVTGNDGRKLFEEEAPSATSLEGRVRSLDGKKRTLVSAMRGGARMDFCGGAEGAMVVYFCPDTSDDRLWSMMTTPGSEHGQTEVAIGDLKGSFENWETTTVERAIAAARHFASTGQADPTLTWYASKDVCERRPLAS</sequence>
<organism evidence="2 3">
    <name type="scientific">Paeniglutamicibacter sulfureus</name>
    <dbReference type="NCBI Taxonomy" id="43666"/>
    <lineage>
        <taxon>Bacteria</taxon>
        <taxon>Bacillati</taxon>
        <taxon>Actinomycetota</taxon>
        <taxon>Actinomycetes</taxon>
        <taxon>Micrococcales</taxon>
        <taxon>Micrococcaceae</taxon>
        <taxon>Paeniglutamicibacter</taxon>
    </lineage>
</organism>
<evidence type="ECO:0000256" key="1">
    <source>
        <dbReference type="SAM" id="Phobius"/>
    </source>
</evidence>
<dbReference type="Proteomes" id="UP001183817">
    <property type="component" value="Unassembled WGS sequence"/>
</dbReference>
<proteinExistence type="predicted"/>